<evidence type="ECO:0000256" key="2">
    <source>
        <dbReference type="ARBA" id="ARBA00022729"/>
    </source>
</evidence>
<feature type="active site" description="Charge relay system" evidence="8">
    <location>
        <position position="377"/>
    </location>
</feature>
<evidence type="ECO:0000256" key="3">
    <source>
        <dbReference type="ARBA" id="ARBA00022801"/>
    </source>
</evidence>
<dbReference type="GO" id="GO:0016788">
    <property type="term" value="F:hydrolase activity, acting on ester bonds"/>
    <property type="evidence" value="ECO:0007669"/>
    <property type="project" value="InterPro"/>
</dbReference>
<evidence type="ECO:0000256" key="5">
    <source>
        <dbReference type="ARBA" id="ARBA00023098"/>
    </source>
</evidence>
<dbReference type="GO" id="GO:0016042">
    <property type="term" value="P:lipid catabolic process"/>
    <property type="evidence" value="ECO:0007669"/>
    <property type="project" value="UniProtKB-KW"/>
</dbReference>
<keyword evidence="2 9" id="KW-0732">Signal</keyword>
<dbReference type="PIRSF" id="PIRSF000862">
    <property type="entry name" value="Steryl_ester_lip"/>
    <property type="match status" value="1"/>
</dbReference>
<evidence type="ECO:0000256" key="7">
    <source>
        <dbReference type="PIRNR" id="PIRNR000862"/>
    </source>
</evidence>
<feature type="active site" description="Charge relay system" evidence="8">
    <location>
        <position position="346"/>
    </location>
</feature>
<feature type="active site" description="Nucleophile" evidence="8">
    <location>
        <position position="173"/>
    </location>
</feature>
<evidence type="ECO:0000256" key="1">
    <source>
        <dbReference type="ARBA" id="ARBA00010701"/>
    </source>
</evidence>
<dbReference type="EnsemblMetazoa" id="XM_014405018.1">
    <property type="protein sequence ID" value="XP_014260504.1"/>
    <property type="gene ID" value="LOC106673071"/>
</dbReference>
<dbReference type="InterPro" id="IPR025483">
    <property type="entry name" value="Lipase_euk"/>
</dbReference>
<keyword evidence="3 7" id="KW-0378">Hydrolase</keyword>
<feature type="signal peptide" evidence="9">
    <location>
        <begin position="1"/>
        <end position="23"/>
    </location>
</feature>
<evidence type="ECO:0000256" key="8">
    <source>
        <dbReference type="PIRSR" id="PIRSR000862-1"/>
    </source>
</evidence>
<dbReference type="RefSeq" id="XP_014260504.1">
    <property type="nucleotide sequence ID" value="XM_014405018.1"/>
</dbReference>
<dbReference type="FunFam" id="3.40.50.1820:FF:000021">
    <property type="entry name" value="Lipase"/>
    <property type="match status" value="1"/>
</dbReference>
<feature type="domain" description="Partial AB-hydrolase lipase" evidence="10">
    <location>
        <begin position="39"/>
        <end position="97"/>
    </location>
</feature>
<organism evidence="11 12">
    <name type="scientific">Cimex lectularius</name>
    <name type="common">Bed bug</name>
    <name type="synonym">Acanthia lectularia</name>
    <dbReference type="NCBI Taxonomy" id="79782"/>
    <lineage>
        <taxon>Eukaryota</taxon>
        <taxon>Metazoa</taxon>
        <taxon>Ecdysozoa</taxon>
        <taxon>Arthropoda</taxon>
        <taxon>Hexapoda</taxon>
        <taxon>Insecta</taxon>
        <taxon>Pterygota</taxon>
        <taxon>Neoptera</taxon>
        <taxon>Paraneoptera</taxon>
        <taxon>Hemiptera</taxon>
        <taxon>Heteroptera</taxon>
        <taxon>Panheteroptera</taxon>
        <taxon>Cimicomorpha</taxon>
        <taxon>Cimicidae</taxon>
        <taxon>Cimex</taxon>
    </lineage>
</organism>
<dbReference type="OrthoDB" id="9974421at2759"/>
<dbReference type="GeneID" id="106673071"/>
<protein>
    <recommendedName>
        <fullName evidence="7">Lipase</fullName>
    </recommendedName>
</protein>
<name>A0A8I6SBN6_CIMLE</name>
<evidence type="ECO:0000256" key="4">
    <source>
        <dbReference type="ARBA" id="ARBA00022963"/>
    </source>
</evidence>
<dbReference type="PANTHER" id="PTHR11005">
    <property type="entry name" value="LYSOSOMAL ACID LIPASE-RELATED"/>
    <property type="match status" value="1"/>
</dbReference>
<evidence type="ECO:0000259" key="10">
    <source>
        <dbReference type="Pfam" id="PF04083"/>
    </source>
</evidence>
<dbReference type="Proteomes" id="UP000494040">
    <property type="component" value="Unassembled WGS sequence"/>
</dbReference>
<reference evidence="11" key="1">
    <citation type="submission" date="2022-01" db="UniProtKB">
        <authorList>
            <consortium name="EnsemblMetazoa"/>
        </authorList>
    </citation>
    <scope>IDENTIFICATION</scope>
</reference>
<comment type="similarity">
    <text evidence="1 7">Belongs to the AB hydrolase superfamily. Lipase family.</text>
</comment>
<keyword evidence="5" id="KW-0443">Lipid metabolism</keyword>
<keyword evidence="6" id="KW-0325">Glycoprotein</keyword>
<feature type="chain" id="PRO_5035186869" description="Lipase" evidence="9">
    <location>
        <begin position="24"/>
        <end position="403"/>
    </location>
</feature>
<keyword evidence="12" id="KW-1185">Reference proteome</keyword>
<dbReference type="InterPro" id="IPR029058">
    <property type="entry name" value="AB_hydrolase_fold"/>
</dbReference>
<evidence type="ECO:0000313" key="12">
    <source>
        <dbReference type="Proteomes" id="UP000494040"/>
    </source>
</evidence>
<sequence length="403" mass="45849">MFTFYIVVLFALFAPYSFKSVSTNEVIPSDDWRKPPDSAEMIAQRGYPVEVHHVETEDGYILKAFRIPFGKKSVGGKRPPVILQHGILCSSDCWTIMSPEKGLAYRLVDSGYDVWVTNNRGAPYGKNHTKLTPDDQEFWDYSVHELGYYDVPALIDYILKQTGYSKLTYIGHSQGTSQFFIMGSTRPEYNDKVNVMAALGPVAYLDHTHGLIKLLSSMSSFLAKLAKLFNMHEVLEHPLVFQLANKVLCGPYSVLRPLCNDVFFYITGFDSPQMNNTIGSEIGNYCPTGATIKQLNHFAQLTHNGKFTMFDYGTEENMVKYNSLYPPQYDLTKVKCPVVLYHGQNDYISSPPEVVRLSKVLPNLVKRDLVDYPKFNHLDFMWAIDINKLLNNDVLKTIKKFHG</sequence>
<proteinExistence type="inferred from homology"/>
<dbReference type="KEGG" id="clec:106673071"/>
<evidence type="ECO:0000313" key="11">
    <source>
        <dbReference type="EnsemblMetazoa" id="XP_014260504.1"/>
    </source>
</evidence>
<dbReference type="InterPro" id="IPR006693">
    <property type="entry name" value="AB_hydrolase_lipase"/>
</dbReference>
<dbReference type="Gene3D" id="3.40.50.1820">
    <property type="entry name" value="alpha/beta hydrolase"/>
    <property type="match status" value="1"/>
</dbReference>
<evidence type="ECO:0000256" key="6">
    <source>
        <dbReference type="ARBA" id="ARBA00023180"/>
    </source>
</evidence>
<dbReference type="AlphaFoldDB" id="A0A8I6SBN6"/>
<dbReference type="OMA" id="LCSSDCW"/>
<dbReference type="Pfam" id="PF04083">
    <property type="entry name" value="Abhydro_lipase"/>
    <property type="match status" value="1"/>
</dbReference>
<dbReference type="SUPFAM" id="SSF53474">
    <property type="entry name" value="alpha/beta-Hydrolases"/>
    <property type="match status" value="1"/>
</dbReference>
<keyword evidence="4 7" id="KW-0442">Lipid degradation</keyword>
<evidence type="ECO:0000256" key="9">
    <source>
        <dbReference type="SAM" id="SignalP"/>
    </source>
</evidence>
<accession>A0A8I6SBN6</accession>